<feature type="compositionally biased region" description="Low complexity" evidence="2">
    <location>
        <begin position="1"/>
        <end position="17"/>
    </location>
</feature>
<dbReference type="PANTHER" id="PTHR10760:SF2">
    <property type="entry name" value="LD13476P-RELATED"/>
    <property type="match status" value="1"/>
</dbReference>
<comment type="similarity">
    <text evidence="1">Belongs to the ClpA/ClpB family. Torsin subfamily.</text>
</comment>
<evidence type="ECO:0000256" key="2">
    <source>
        <dbReference type="SAM" id="MobiDB-lite"/>
    </source>
</evidence>
<dbReference type="PANTHER" id="PTHR10760">
    <property type="entry name" value="TORSIN"/>
    <property type="match status" value="1"/>
</dbReference>
<dbReference type="Pfam" id="PF06309">
    <property type="entry name" value="Torsin"/>
    <property type="match status" value="1"/>
</dbReference>
<feature type="region of interest" description="Disordered" evidence="2">
    <location>
        <begin position="231"/>
        <end position="264"/>
    </location>
</feature>
<dbReference type="EMBL" id="CALNXI010000886">
    <property type="protein sequence ID" value="CAH3145157.1"/>
    <property type="molecule type" value="Genomic_DNA"/>
</dbReference>
<feature type="compositionally biased region" description="Basic and acidic residues" evidence="2">
    <location>
        <begin position="237"/>
        <end position="253"/>
    </location>
</feature>
<evidence type="ECO:0000313" key="4">
    <source>
        <dbReference type="EMBL" id="CAH3145157.1"/>
    </source>
</evidence>
<reference evidence="4 5" key="1">
    <citation type="submission" date="2022-05" db="EMBL/GenBank/DDBJ databases">
        <authorList>
            <consortium name="Genoscope - CEA"/>
            <person name="William W."/>
        </authorList>
    </citation>
    <scope>NUCLEOTIDE SEQUENCE [LARGE SCALE GENOMIC DNA]</scope>
</reference>
<accession>A0ABN8PLJ9</accession>
<organism evidence="4 5">
    <name type="scientific">Porites evermanni</name>
    <dbReference type="NCBI Taxonomy" id="104178"/>
    <lineage>
        <taxon>Eukaryota</taxon>
        <taxon>Metazoa</taxon>
        <taxon>Cnidaria</taxon>
        <taxon>Anthozoa</taxon>
        <taxon>Hexacorallia</taxon>
        <taxon>Scleractinia</taxon>
        <taxon>Fungiina</taxon>
        <taxon>Poritidae</taxon>
        <taxon>Porites</taxon>
    </lineage>
</organism>
<feature type="compositionally biased region" description="Basic and acidic residues" evidence="2">
    <location>
        <begin position="19"/>
        <end position="39"/>
    </location>
</feature>
<proteinExistence type="inferred from homology"/>
<comment type="caution">
    <text evidence="4">The sequence shown here is derived from an EMBL/GenBank/DDBJ whole genome shotgun (WGS) entry which is preliminary data.</text>
</comment>
<dbReference type="InterPro" id="IPR049337">
    <property type="entry name" value="TOR1A_C"/>
</dbReference>
<feature type="compositionally biased region" description="Low complexity" evidence="2">
    <location>
        <begin position="56"/>
        <end position="67"/>
    </location>
</feature>
<dbReference type="Proteomes" id="UP001159427">
    <property type="component" value="Unassembled WGS sequence"/>
</dbReference>
<name>A0ABN8PLJ9_9CNID</name>
<evidence type="ECO:0000256" key="1">
    <source>
        <dbReference type="ARBA" id="ARBA00006235"/>
    </source>
</evidence>
<gene>
    <name evidence="4" type="ORF">PEVE_00043416</name>
</gene>
<sequence length="712" mass="79883">MSNHSSFFASFSSPNSSWYREKREEQWSPRSQESDHEPSFDSDEGNQESKAITIYSDSSSGLSSLESSPLVPWPENSSYLSSSSSKSLVLHPRGNSLTQEGTLMAQCEATSLRVSTSLVIGKRPRALGLKDVDLSKNVMARHIREAKEANKSPKKSNFRSPLSRHMSCPIFSCTNDTFMGLSDRHGVPGKTGQIGENRDLNFVSTVHRNSPANTFSTPASAGKVRLFSCPDDQPNFDQRRDTRHQGWHDELDPQKMSSDGTDRNFTPKVIEVIDLTSGEATSTGRITNYSDKATYKDSCQKDESIMAQTAASQNHSPFKRKVSNKKSVLTFSDDEDSDSKKQDQVHFSLKKHVSRKRSVLSFSDDEEDSDSAGQKSVEVTGEKSQQVIQAGEEVSLKSNCYKRYMKMGVLFALFVLLLSIYLHKNPHGFCLDSEFSKNISGIGLALKAEVYGQHIAQKVVTSALKNHFAKHNARKPLVLSFHGWTGVGKNFVTNIITEHFFKHKTHSSFVHKFIVPVHFPHDSEIDKYNEQLRSWIQGNISQCSKGGLFIFDEMDKIHLGMMSTIKDIILGYRGREVTAGYQNMVFIFLSNSGGHAVNQHVLKHALDGKLRQSLMLKEMELIFQGMIKQTPDAWFSDLLKSDVIDHLVPFLPLERTHVKQCIRRDLIMKGFHVREALVSEIADQMEYFPDGHGFFSVSGCKKVSSRVDVTVG</sequence>
<dbReference type="SUPFAM" id="SSF52540">
    <property type="entry name" value="P-loop containing nucleoside triphosphate hydrolases"/>
    <property type="match status" value="1"/>
</dbReference>
<dbReference type="Gene3D" id="3.40.50.300">
    <property type="entry name" value="P-loop containing nucleotide triphosphate hydrolases"/>
    <property type="match status" value="1"/>
</dbReference>
<evidence type="ECO:0000259" key="3">
    <source>
        <dbReference type="Pfam" id="PF21376"/>
    </source>
</evidence>
<dbReference type="InterPro" id="IPR010448">
    <property type="entry name" value="Torsin"/>
</dbReference>
<feature type="region of interest" description="Disordered" evidence="2">
    <location>
        <begin position="1"/>
        <end position="67"/>
    </location>
</feature>
<dbReference type="InterPro" id="IPR027417">
    <property type="entry name" value="P-loop_NTPase"/>
</dbReference>
<dbReference type="Pfam" id="PF21376">
    <property type="entry name" value="TOR1A_C"/>
    <property type="match status" value="1"/>
</dbReference>
<feature type="domain" description="Torsin-1A C-terminal" evidence="3">
    <location>
        <begin position="653"/>
        <end position="708"/>
    </location>
</feature>
<evidence type="ECO:0000313" key="5">
    <source>
        <dbReference type="Proteomes" id="UP001159427"/>
    </source>
</evidence>
<feature type="region of interest" description="Disordered" evidence="2">
    <location>
        <begin position="360"/>
        <end position="384"/>
    </location>
</feature>
<protein>
    <recommendedName>
        <fullName evidence="3">Torsin-1A C-terminal domain-containing protein</fullName>
    </recommendedName>
</protein>
<keyword evidence="5" id="KW-1185">Reference proteome</keyword>